<dbReference type="EMBL" id="GBEZ01002017">
    <property type="protein sequence ID" value="JAC83003.1"/>
    <property type="molecule type" value="Transcribed_RNA"/>
</dbReference>
<name>A0A061SFE4_9CHLO</name>
<organism evidence="1">
    <name type="scientific">Tetraselmis sp. GSL018</name>
    <dbReference type="NCBI Taxonomy" id="582737"/>
    <lineage>
        <taxon>Eukaryota</taxon>
        <taxon>Viridiplantae</taxon>
        <taxon>Chlorophyta</taxon>
        <taxon>core chlorophytes</taxon>
        <taxon>Chlorodendrophyceae</taxon>
        <taxon>Chlorodendrales</taxon>
        <taxon>Chlorodendraceae</taxon>
        <taxon>Tetraselmis</taxon>
    </lineage>
</organism>
<reference evidence="1" key="1">
    <citation type="submission" date="2014-05" db="EMBL/GenBank/DDBJ databases">
        <title>The transcriptome of the halophilic microalga Tetraselmis sp. GSL018 isolated from the Great Salt Lake, Utah.</title>
        <authorList>
            <person name="Jinkerson R.E."/>
            <person name="D'Adamo S."/>
            <person name="Posewitz M.C."/>
        </authorList>
    </citation>
    <scope>NUCLEOTIDE SEQUENCE</scope>
    <source>
        <strain evidence="1">GSL018</strain>
    </source>
</reference>
<sequence length="59" mass="6846">FQEFYSEFFGQRGECPFVLNGKRIAKRVACSRVALPAYCLSSGMKVIHFDKMEVIIWKL</sequence>
<protein>
    <submittedName>
        <fullName evidence="1">Uncharacterized protein</fullName>
    </submittedName>
</protein>
<proteinExistence type="predicted"/>
<dbReference type="AlphaFoldDB" id="A0A061SFE4"/>
<feature type="non-terminal residue" evidence="1">
    <location>
        <position position="1"/>
    </location>
</feature>
<evidence type="ECO:0000313" key="1">
    <source>
        <dbReference type="EMBL" id="JAC83003.1"/>
    </source>
</evidence>
<gene>
    <name evidence="1" type="ORF">TSPGSL018_4366</name>
</gene>
<accession>A0A061SFE4</accession>